<gene>
    <name evidence="1" type="ORF">R7226_18550</name>
</gene>
<reference evidence="2" key="1">
    <citation type="submission" date="2023-07" db="EMBL/GenBank/DDBJ databases">
        <title>Conexibacter stalactiti sp. nov., isolated from stalactites in a lava cave and emended description of the genus Conexibacter.</title>
        <authorList>
            <person name="Lee S.D."/>
        </authorList>
    </citation>
    <scope>NUCLEOTIDE SEQUENCE [LARGE SCALE GENOMIC DNA]</scope>
    <source>
        <strain evidence="2">KCTC 39840</strain>
    </source>
</reference>
<organism evidence="1 2">
    <name type="scientific">Conexibacter stalactiti</name>
    <dbReference type="NCBI Taxonomy" id="1940611"/>
    <lineage>
        <taxon>Bacteria</taxon>
        <taxon>Bacillati</taxon>
        <taxon>Actinomycetota</taxon>
        <taxon>Thermoleophilia</taxon>
        <taxon>Solirubrobacterales</taxon>
        <taxon>Conexibacteraceae</taxon>
        <taxon>Conexibacter</taxon>
    </lineage>
</organism>
<dbReference type="PANTHER" id="PTHR12526">
    <property type="entry name" value="GLYCOSYLTRANSFERASE"/>
    <property type="match status" value="1"/>
</dbReference>
<dbReference type="EMBL" id="JAWSTH010000053">
    <property type="protein sequence ID" value="MDW5596353.1"/>
    <property type="molecule type" value="Genomic_DNA"/>
</dbReference>
<keyword evidence="2" id="KW-1185">Reference proteome</keyword>
<sequence>MELGVDCQALVAETRDVVDDAPPADLPVEVMQFEHPSLLRTRAQRFIKPHDLFAHTPFLGRVRQLAREADVVHCVGLQSATLIPRIDRPALAQIDCDSKRDRDIGRPWTANGKTAIELRRAERRVFRQADWLLASSDEVARDFRHRAPAGTHIAVGPLALDPRHYEGRAPLEQPVAGLIGTAEWPPTANAVERLLRDVWPLVLRDRPGARLRLAGHGMVRETFAHLPDLPGIEWCGRVDSATDFLRGLGLLLYPLGRGSGAKIKVLEALALGLPVVTTPDGAEGVMGRGGLTVETDDARLAGAAVTLLDDVQVRRAAGEAAYRTFVEHHAPAPAAAPVLDLYRRMVA</sequence>
<keyword evidence="1" id="KW-0328">Glycosyltransferase</keyword>
<keyword evidence="1" id="KW-0808">Transferase</keyword>
<evidence type="ECO:0000313" key="2">
    <source>
        <dbReference type="Proteomes" id="UP001284601"/>
    </source>
</evidence>
<proteinExistence type="predicted"/>
<comment type="caution">
    <text evidence="1">The sequence shown here is derived from an EMBL/GenBank/DDBJ whole genome shotgun (WGS) entry which is preliminary data.</text>
</comment>
<dbReference type="PANTHER" id="PTHR12526:SF636">
    <property type="entry name" value="BLL3647 PROTEIN"/>
    <property type="match status" value="1"/>
</dbReference>
<name>A0ABU4HSU9_9ACTN</name>
<reference evidence="1 2" key="2">
    <citation type="submission" date="2023-10" db="EMBL/GenBank/DDBJ databases">
        <authorList>
            <person name="Han X.F."/>
        </authorList>
    </citation>
    <scope>NUCLEOTIDE SEQUENCE [LARGE SCALE GENOMIC DNA]</scope>
    <source>
        <strain evidence="1 2">KCTC 39840</strain>
    </source>
</reference>
<dbReference type="SUPFAM" id="SSF53756">
    <property type="entry name" value="UDP-Glycosyltransferase/glycogen phosphorylase"/>
    <property type="match status" value="1"/>
</dbReference>
<dbReference type="GO" id="GO:0016757">
    <property type="term" value="F:glycosyltransferase activity"/>
    <property type="evidence" value="ECO:0007669"/>
    <property type="project" value="UniProtKB-KW"/>
</dbReference>
<accession>A0ABU4HSU9</accession>
<dbReference type="Gene3D" id="3.40.50.2000">
    <property type="entry name" value="Glycogen Phosphorylase B"/>
    <property type="match status" value="2"/>
</dbReference>
<dbReference type="Proteomes" id="UP001284601">
    <property type="component" value="Unassembled WGS sequence"/>
</dbReference>
<dbReference type="RefSeq" id="WP_318598736.1">
    <property type="nucleotide sequence ID" value="NZ_JAWSTH010000053.1"/>
</dbReference>
<protein>
    <submittedName>
        <fullName evidence="1">Glycosyltransferase</fullName>
        <ecNumber evidence="1">2.4.-.-</ecNumber>
    </submittedName>
</protein>
<dbReference type="EC" id="2.4.-.-" evidence="1"/>
<evidence type="ECO:0000313" key="1">
    <source>
        <dbReference type="EMBL" id="MDW5596353.1"/>
    </source>
</evidence>
<dbReference type="Pfam" id="PF13692">
    <property type="entry name" value="Glyco_trans_1_4"/>
    <property type="match status" value="1"/>
</dbReference>